<proteinExistence type="predicted"/>
<evidence type="ECO:0000313" key="6">
    <source>
        <dbReference type="Proteomes" id="UP000597762"/>
    </source>
</evidence>
<feature type="compositionally biased region" description="Polar residues" evidence="3">
    <location>
        <begin position="32"/>
        <end position="42"/>
    </location>
</feature>
<evidence type="ECO:0000313" key="5">
    <source>
        <dbReference type="EMBL" id="CAE1327484.1"/>
    </source>
</evidence>
<dbReference type="SUPFAM" id="SSF54928">
    <property type="entry name" value="RNA-binding domain, RBD"/>
    <property type="match status" value="1"/>
</dbReference>
<dbReference type="InterPro" id="IPR035979">
    <property type="entry name" value="RBD_domain_sf"/>
</dbReference>
<dbReference type="PANTHER" id="PTHR19965:SF96">
    <property type="entry name" value="POLYMERASE DELTA-INTERACTING PROTEIN 3"/>
    <property type="match status" value="1"/>
</dbReference>
<dbReference type="InterPro" id="IPR012677">
    <property type="entry name" value="Nucleotide-bd_a/b_plait_sf"/>
</dbReference>
<dbReference type="EMBL" id="CAHIKZ030005499">
    <property type="protein sequence ID" value="CAE1327484.1"/>
    <property type="molecule type" value="Genomic_DNA"/>
</dbReference>
<evidence type="ECO:0000256" key="2">
    <source>
        <dbReference type="PROSITE-ProRule" id="PRU00176"/>
    </source>
</evidence>
<accession>A0A812EPH8</accession>
<feature type="region of interest" description="Disordered" evidence="3">
    <location>
        <begin position="508"/>
        <end position="536"/>
    </location>
</feature>
<feature type="compositionally biased region" description="Polar residues" evidence="3">
    <location>
        <begin position="147"/>
        <end position="156"/>
    </location>
</feature>
<evidence type="ECO:0000256" key="3">
    <source>
        <dbReference type="SAM" id="MobiDB-lite"/>
    </source>
</evidence>
<dbReference type="InterPro" id="IPR000504">
    <property type="entry name" value="RRM_dom"/>
</dbReference>
<evidence type="ECO:0000259" key="4">
    <source>
        <dbReference type="PROSITE" id="PS50102"/>
    </source>
</evidence>
<dbReference type="GO" id="GO:0003729">
    <property type="term" value="F:mRNA binding"/>
    <property type="evidence" value="ECO:0007669"/>
    <property type="project" value="TreeGrafter"/>
</dbReference>
<dbReference type="PANTHER" id="PTHR19965">
    <property type="entry name" value="RNA AND EXPORT FACTOR BINDING PROTEIN"/>
    <property type="match status" value="1"/>
</dbReference>
<dbReference type="Gene3D" id="3.30.70.330">
    <property type="match status" value="1"/>
</dbReference>
<protein>
    <submittedName>
        <fullName evidence="5">POLDIP3</fullName>
    </submittedName>
</protein>
<feature type="region of interest" description="Disordered" evidence="3">
    <location>
        <begin position="287"/>
        <end position="361"/>
    </location>
</feature>
<dbReference type="PROSITE" id="PS50102">
    <property type="entry name" value="RRM"/>
    <property type="match status" value="1"/>
</dbReference>
<keyword evidence="6" id="KW-1185">Reference proteome</keyword>
<dbReference type="InterPro" id="IPR034784">
    <property type="entry name" value="PDIP3_RRM"/>
</dbReference>
<keyword evidence="1 2" id="KW-0694">RNA-binding</keyword>
<feature type="compositionally biased region" description="Low complexity" evidence="3">
    <location>
        <begin position="558"/>
        <end position="569"/>
    </location>
</feature>
<comment type="caution">
    <text evidence="5">The sequence shown here is derived from an EMBL/GenBank/DDBJ whole genome shotgun (WGS) entry which is preliminary data.</text>
</comment>
<dbReference type="Proteomes" id="UP000597762">
    <property type="component" value="Unassembled WGS sequence"/>
</dbReference>
<dbReference type="InterPro" id="IPR051229">
    <property type="entry name" value="ALYREF_mRNA_export"/>
</dbReference>
<dbReference type="AlphaFoldDB" id="A0A812EPH8"/>
<feature type="region of interest" description="Disordered" evidence="3">
    <location>
        <begin position="17"/>
        <end position="63"/>
    </location>
</feature>
<feature type="compositionally biased region" description="Polar residues" evidence="3">
    <location>
        <begin position="169"/>
        <end position="181"/>
    </location>
</feature>
<dbReference type="CDD" id="cd12681">
    <property type="entry name" value="RRM_SKAR"/>
    <property type="match status" value="1"/>
</dbReference>
<evidence type="ECO:0000256" key="1">
    <source>
        <dbReference type="ARBA" id="ARBA00022884"/>
    </source>
</evidence>
<feature type="region of interest" description="Disordered" evidence="3">
    <location>
        <begin position="142"/>
        <end position="181"/>
    </location>
</feature>
<feature type="region of interest" description="Disordered" evidence="3">
    <location>
        <begin position="556"/>
        <end position="578"/>
    </location>
</feature>
<sequence length="578" mass="63186">MADVSLDEYIKTDFRSKERRGSIHQNKHPQLASANKPANQRSRPLIMKNPARRSDQKLPVKQRINIDNRSVPNRSQQSYLPKWNKILSRKLELNQFDARLKLSTKSFKDAREKIGSNVIDARHKIQKSQAKKFEQDARKKISLKRGLNNNGNQPKITVTGLGKQHSFRESTSGLTTASGSNIIRTVNNRDHQSRLASTSDVTVSLKRTLTNDYIPSDSGGRLLGNSSNNPLGMSGMHGSYTVHNDKLQIMKNVSSKTDDRSNIATYEPLRGPVIQLKNDHYREKPVLPKSMDYDYDNSPEYSHVPSSVRHLPSSSSPPSSSSWLSHPSSHPHTPTSGARKDKYEMSSSTNKPLSLDRGNALKLPRPSRDLIVGMAPSAAKRIKPAGNVDSHSQFPSSDVLSNSSSVSGYRVLVTNLHPIVTQDDIIELFGAVGALKKAHLLKPGCAEVVYISYNDAVAAVNKYHNRELDGQPMIVKQTTTMTIVSSSLHSSSSSSNIPKSLGEPLKFRKDVSNSSTGSKADGSSSRGGTVSQASSSSTSSSVVDVNLIHKALFSHKNTGSTSASSGTSSRPVTFTVKI</sequence>
<dbReference type="GO" id="GO:0016973">
    <property type="term" value="P:poly(A)+ mRNA export from nucleus"/>
    <property type="evidence" value="ECO:0007669"/>
    <property type="project" value="TreeGrafter"/>
</dbReference>
<reference evidence="5" key="1">
    <citation type="submission" date="2021-01" db="EMBL/GenBank/DDBJ databases">
        <authorList>
            <person name="Li R."/>
            <person name="Bekaert M."/>
        </authorList>
    </citation>
    <scope>NUCLEOTIDE SEQUENCE</scope>
    <source>
        <strain evidence="5">Farmed</strain>
    </source>
</reference>
<feature type="domain" description="RRM" evidence="4">
    <location>
        <begin position="409"/>
        <end position="480"/>
    </location>
</feature>
<dbReference type="OrthoDB" id="346839at2759"/>
<feature type="compositionally biased region" description="Low complexity" evidence="3">
    <location>
        <begin position="512"/>
        <end position="536"/>
    </location>
</feature>
<name>A0A812EPH8_ACAPH</name>
<dbReference type="SMART" id="SM00360">
    <property type="entry name" value="RRM"/>
    <property type="match status" value="1"/>
</dbReference>
<organism evidence="5 6">
    <name type="scientific">Acanthosepion pharaonis</name>
    <name type="common">Pharaoh cuttlefish</name>
    <name type="synonym">Sepia pharaonis</name>
    <dbReference type="NCBI Taxonomy" id="158019"/>
    <lineage>
        <taxon>Eukaryota</taxon>
        <taxon>Metazoa</taxon>
        <taxon>Spiralia</taxon>
        <taxon>Lophotrochozoa</taxon>
        <taxon>Mollusca</taxon>
        <taxon>Cephalopoda</taxon>
        <taxon>Coleoidea</taxon>
        <taxon>Decapodiformes</taxon>
        <taxon>Sepiida</taxon>
        <taxon>Sepiina</taxon>
        <taxon>Sepiidae</taxon>
        <taxon>Acanthosepion</taxon>
    </lineage>
</organism>
<dbReference type="Pfam" id="PF00076">
    <property type="entry name" value="RRM_1"/>
    <property type="match status" value="1"/>
</dbReference>
<feature type="compositionally biased region" description="Low complexity" evidence="3">
    <location>
        <begin position="302"/>
        <end position="336"/>
    </location>
</feature>
<gene>
    <name evidence="5" type="ORF">SPHA_76937</name>
</gene>
<dbReference type="GO" id="GO:0016607">
    <property type="term" value="C:nuclear speck"/>
    <property type="evidence" value="ECO:0007669"/>
    <property type="project" value="TreeGrafter"/>
</dbReference>